<accession>A0AA35Y597</accession>
<dbReference type="AlphaFoldDB" id="A0AA35Y597"/>
<reference evidence="2" key="1">
    <citation type="submission" date="2023-04" db="EMBL/GenBank/DDBJ databases">
        <authorList>
            <person name="Vijverberg K."/>
            <person name="Xiong W."/>
            <person name="Schranz E."/>
        </authorList>
    </citation>
    <scope>NUCLEOTIDE SEQUENCE</scope>
</reference>
<feature type="region of interest" description="Disordered" evidence="1">
    <location>
        <begin position="1"/>
        <end position="125"/>
    </location>
</feature>
<feature type="compositionally biased region" description="Polar residues" evidence="1">
    <location>
        <begin position="87"/>
        <end position="101"/>
    </location>
</feature>
<evidence type="ECO:0000256" key="1">
    <source>
        <dbReference type="SAM" id="MobiDB-lite"/>
    </source>
</evidence>
<feature type="compositionally biased region" description="Polar residues" evidence="1">
    <location>
        <begin position="14"/>
        <end position="31"/>
    </location>
</feature>
<evidence type="ECO:0000313" key="2">
    <source>
        <dbReference type="EMBL" id="CAI9267794.1"/>
    </source>
</evidence>
<sequence>MSRAPSRKFWPSQVEDSQNRAGSGGTNNKPPSRSGVRKLVCSSAEDVQNRGDSDYTNYKPLSFQDVAPRPPSLTQNLDIKDLAATPPSLNAVNSQQSTSGTEHLKVHDGSMTKPPPPAGALTHGN</sequence>
<gene>
    <name evidence="2" type="ORF">LSALG_LOCUS8256</name>
</gene>
<proteinExistence type="predicted"/>
<name>A0AA35Y597_LACSI</name>
<keyword evidence="3" id="KW-1185">Reference proteome</keyword>
<dbReference type="EMBL" id="OX465077">
    <property type="protein sequence ID" value="CAI9267794.1"/>
    <property type="molecule type" value="Genomic_DNA"/>
</dbReference>
<evidence type="ECO:0000313" key="3">
    <source>
        <dbReference type="Proteomes" id="UP001177003"/>
    </source>
</evidence>
<protein>
    <submittedName>
        <fullName evidence="2">Uncharacterized protein</fullName>
    </submittedName>
</protein>
<organism evidence="2 3">
    <name type="scientific">Lactuca saligna</name>
    <name type="common">Willowleaf lettuce</name>
    <dbReference type="NCBI Taxonomy" id="75948"/>
    <lineage>
        <taxon>Eukaryota</taxon>
        <taxon>Viridiplantae</taxon>
        <taxon>Streptophyta</taxon>
        <taxon>Embryophyta</taxon>
        <taxon>Tracheophyta</taxon>
        <taxon>Spermatophyta</taxon>
        <taxon>Magnoliopsida</taxon>
        <taxon>eudicotyledons</taxon>
        <taxon>Gunneridae</taxon>
        <taxon>Pentapetalae</taxon>
        <taxon>asterids</taxon>
        <taxon>campanulids</taxon>
        <taxon>Asterales</taxon>
        <taxon>Asteraceae</taxon>
        <taxon>Cichorioideae</taxon>
        <taxon>Cichorieae</taxon>
        <taxon>Lactucinae</taxon>
        <taxon>Lactuca</taxon>
    </lineage>
</organism>
<dbReference type="Proteomes" id="UP001177003">
    <property type="component" value="Chromosome 1"/>
</dbReference>